<dbReference type="EC" id="2.7.1.-" evidence="15"/>
<dbReference type="NCBIfam" id="TIGR00826">
    <property type="entry name" value="EIIB_glc"/>
    <property type="match status" value="1"/>
</dbReference>
<dbReference type="PROSITE" id="PS51103">
    <property type="entry name" value="PTS_EIIC_TYPE_1"/>
    <property type="match status" value="1"/>
</dbReference>
<evidence type="ECO:0000256" key="11">
    <source>
        <dbReference type="PROSITE-ProRule" id="PRU00421"/>
    </source>
</evidence>
<dbReference type="InterPro" id="IPR036878">
    <property type="entry name" value="Glu_permease_IIB"/>
</dbReference>
<dbReference type="NCBIfam" id="TIGR02005">
    <property type="entry name" value="PTS-IIBC-alpha"/>
    <property type="match status" value="1"/>
</dbReference>
<evidence type="ECO:0000256" key="3">
    <source>
        <dbReference type="ARBA" id="ARBA00022475"/>
    </source>
</evidence>
<feature type="transmembrane region" description="Helical" evidence="12">
    <location>
        <begin position="57"/>
        <end position="79"/>
    </location>
</feature>
<feature type="transmembrane region" description="Helical" evidence="12">
    <location>
        <begin position="12"/>
        <end position="32"/>
    </location>
</feature>
<evidence type="ECO:0000256" key="1">
    <source>
        <dbReference type="ARBA" id="ARBA00004651"/>
    </source>
</evidence>
<keyword evidence="5 15" id="KW-0808">Transferase</keyword>
<evidence type="ECO:0000259" key="13">
    <source>
        <dbReference type="PROSITE" id="PS51098"/>
    </source>
</evidence>
<evidence type="ECO:0000256" key="6">
    <source>
        <dbReference type="ARBA" id="ARBA00022683"/>
    </source>
</evidence>
<keyword evidence="4" id="KW-0762">Sugar transport</keyword>
<dbReference type="InterPro" id="IPR013013">
    <property type="entry name" value="PTS_EIIC_1"/>
</dbReference>
<evidence type="ECO:0000256" key="4">
    <source>
        <dbReference type="ARBA" id="ARBA00022597"/>
    </source>
</evidence>
<feature type="transmembrane region" description="Helical" evidence="12">
    <location>
        <begin position="164"/>
        <end position="193"/>
    </location>
</feature>
<dbReference type="GO" id="GO:0016740">
    <property type="term" value="F:transferase activity"/>
    <property type="evidence" value="ECO:0007669"/>
    <property type="project" value="UniProtKB-KW"/>
</dbReference>
<feature type="transmembrane region" description="Helical" evidence="12">
    <location>
        <begin position="328"/>
        <end position="346"/>
    </location>
</feature>
<dbReference type="PROSITE" id="PS51098">
    <property type="entry name" value="PTS_EIIB_TYPE_1"/>
    <property type="match status" value="1"/>
</dbReference>
<keyword evidence="6" id="KW-0598">Phosphotransferase system</keyword>
<feature type="transmembrane region" description="Helical" evidence="12">
    <location>
        <begin position="386"/>
        <end position="406"/>
    </location>
</feature>
<keyword evidence="2" id="KW-0813">Transport</keyword>
<dbReference type="InterPro" id="IPR010975">
    <property type="entry name" value="PTS_IIBC_a_glc"/>
</dbReference>
<evidence type="ECO:0000256" key="7">
    <source>
        <dbReference type="ARBA" id="ARBA00022692"/>
    </source>
</evidence>
<evidence type="ECO:0000256" key="2">
    <source>
        <dbReference type="ARBA" id="ARBA00022448"/>
    </source>
</evidence>
<evidence type="ECO:0000313" key="15">
    <source>
        <dbReference type="EMBL" id="MFD1798316.1"/>
    </source>
</evidence>
<dbReference type="CDD" id="cd00212">
    <property type="entry name" value="PTS_IIB_glc"/>
    <property type="match status" value="1"/>
</dbReference>
<keyword evidence="3" id="KW-1003">Cell membrane</keyword>
<dbReference type="InterPro" id="IPR050429">
    <property type="entry name" value="PTS_Glucose_EIICBA"/>
</dbReference>
<reference evidence="16" key="1">
    <citation type="journal article" date="2019" name="Int. J. Syst. Evol. Microbiol.">
        <title>The Global Catalogue of Microorganisms (GCM) 10K type strain sequencing project: providing services to taxonomists for standard genome sequencing and annotation.</title>
        <authorList>
            <consortium name="The Broad Institute Genomics Platform"/>
            <consortium name="The Broad Institute Genome Sequencing Center for Infectious Disease"/>
            <person name="Wu L."/>
            <person name="Ma J."/>
        </authorList>
    </citation>
    <scope>NUCLEOTIDE SEQUENCE [LARGE SCALE GENOMIC DNA]</scope>
    <source>
        <strain evidence="16">KCTC 42143</strain>
    </source>
</reference>
<dbReference type="Pfam" id="PF00367">
    <property type="entry name" value="PTS_EIIB"/>
    <property type="match status" value="1"/>
</dbReference>
<comment type="caution">
    <text evidence="15">The sequence shown here is derived from an EMBL/GenBank/DDBJ whole genome shotgun (WGS) entry which is preliminary data.</text>
</comment>
<dbReference type="InterPro" id="IPR001996">
    <property type="entry name" value="PTS_IIB_1"/>
</dbReference>
<feature type="domain" description="PTS EIIB type-1" evidence="13">
    <location>
        <begin position="446"/>
        <end position="528"/>
    </location>
</feature>
<feature type="transmembrane region" description="Helical" evidence="12">
    <location>
        <begin position="91"/>
        <end position="114"/>
    </location>
</feature>
<feature type="transmembrane region" description="Helical" evidence="12">
    <location>
        <begin position="134"/>
        <end position="152"/>
    </location>
</feature>
<evidence type="ECO:0000256" key="12">
    <source>
        <dbReference type="SAM" id="Phobius"/>
    </source>
</evidence>
<keyword evidence="16" id="KW-1185">Reference proteome</keyword>
<gene>
    <name evidence="15" type="ORF">ACFSBK_00360</name>
</gene>
<sequence>MMAKIQRFGGAMFGPVIFFIFSGIVVALASVFTNPDIIGSIANEGTLWTNLWKIIEAGGWTVFNNMEVLFVIGLPIGLAKNAHARAAMESFVLYMTFNSFIAAILETFGTSFGIDYSAEAGGQSGLKLIAGVKTLDTGVLGAIAIASLAIYLHNRFFEKKLPDFLGIFQGSALVGVIGFFVMLVVAFLTSWIWPNVQQGILSLQNVMVNSGNLGVFLYIFLEKALLPTGLHHFIYTPFQYGPAVVEGGTALYWIEHLREFANSTVSLKQLFPEGGFALQGISNWFGIPGIALAFYSTAKPENRKKVLALLIPGVLTAVFAGITEPFDYTFLFIAPILFLVHALLAATMATTMYMFGVVGDMQGGVIELIAKNIIPMGANHWQTYTILIILGIIFAAIYFFIFRFLILKFDFKTPGRSETEEEVELYTKKDYKNKKDKTSSEGNAYRDQAIVYLEALGGSENIVDISNCATRLRITVADESKVRSDEAFTKGKAHGVVRNGKAFQVIVGLSVPQVREEFETLVNDQAKIMTNEQTV</sequence>
<keyword evidence="8" id="KW-0418">Kinase</keyword>
<dbReference type="PROSITE" id="PS01035">
    <property type="entry name" value="PTS_EIIB_TYPE_1_CYS"/>
    <property type="match status" value="1"/>
</dbReference>
<proteinExistence type="predicted"/>
<keyword evidence="10 12" id="KW-0472">Membrane</keyword>
<feature type="transmembrane region" description="Helical" evidence="12">
    <location>
        <begin position="306"/>
        <end position="322"/>
    </location>
</feature>
<dbReference type="SUPFAM" id="SSF55604">
    <property type="entry name" value="Glucose permease domain IIB"/>
    <property type="match status" value="1"/>
</dbReference>
<feature type="transmembrane region" description="Helical" evidence="12">
    <location>
        <begin position="274"/>
        <end position="294"/>
    </location>
</feature>
<accession>A0ABW4NKJ6</accession>
<keyword evidence="9 12" id="KW-1133">Transmembrane helix</keyword>
<keyword evidence="7 12" id="KW-0812">Transmembrane</keyword>
<evidence type="ECO:0000256" key="10">
    <source>
        <dbReference type="ARBA" id="ARBA00023136"/>
    </source>
</evidence>
<dbReference type="RefSeq" id="WP_058918803.1">
    <property type="nucleotide sequence ID" value="NZ_JBHSQC010000011.1"/>
</dbReference>
<evidence type="ECO:0000313" key="16">
    <source>
        <dbReference type="Proteomes" id="UP001597285"/>
    </source>
</evidence>
<organism evidence="15 16">
    <name type="scientific">Carnobacterium antarcticum</name>
    <dbReference type="NCBI Taxonomy" id="2126436"/>
    <lineage>
        <taxon>Bacteria</taxon>
        <taxon>Bacillati</taxon>
        <taxon>Bacillota</taxon>
        <taxon>Bacilli</taxon>
        <taxon>Lactobacillales</taxon>
        <taxon>Carnobacteriaceae</taxon>
        <taxon>Carnobacterium</taxon>
    </lineage>
</organism>
<feature type="domain" description="PTS EIIC type-1" evidence="14">
    <location>
        <begin position="1"/>
        <end position="418"/>
    </location>
</feature>
<evidence type="ECO:0000256" key="9">
    <source>
        <dbReference type="ARBA" id="ARBA00022989"/>
    </source>
</evidence>
<evidence type="ECO:0000256" key="5">
    <source>
        <dbReference type="ARBA" id="ARBA00022679"/>
    </source>
</evidence>
<dbReference type="PANTHER" id="PTHR30009">
    <property type="entry name" value="CYTOCHROME C-TYPE SYNTHESIS PROTEIN AND PTS TRANSMEMBRANE COMPONENT"/>
    <property type="match status" value="1"/>
</dbReference>
<name>A0ABW4NKJ6_9LACT</name>
<evidence type="ECO:0000259" key="14">
    <source>
        <dbReference type="PROSITE" id="PS51103"/>
    </source>
</evidence>
<dbReference type="Gene3D" id="3.30.1360.60">
    <property type="entry name" value="Glucose permease domain IIB"/>
    <property type="match status" value="1"/>
</dbReference>
<dbReference type="PANTHER" id="PTHR30009:SF12">
    <property type="entry name" value="PHOSPHOTRANSFERASE IIC COMPONENT GLVC"/>
    <property type="match status" value="1"/>
</dbReference>
<feature type="active site" description="Phosphocysteine intermediate; for EIIB activity" evidence="11">
    <location>
        <position position="468"/>
    </location>
</feature>
<dbReference type="Pfam" id="PF02378">
    <property type="entry name" value="PTS_EIIC"/>
    <property type="match status" value="1"/>
</dbReference>
<protein>
    <submittedName>
        <fullName evidence="15">Alpha-glucoside-specific PTS transporter subunit IIBC</fullName>
        <ecNumber evidence="15">2.7.1.-</ecNumber>
    </submittedName>
</protein>
<dbReference type="InterPro" id="IPR003352">
    <property type="entry name" value="PTS_EIIC"/>
</dbReference>
<dbReference type="InterPro" id="IPR018113">
    <property type="entry name" value="PTrfase_EIIB_Cys"/>
</dbReference>
<dbReference type="EMBL" id="JBHUFF010000002">
    <property type="protein sequence ID" value="MFD1798316.1"/>
    <property type="molecule type" value="Genomic_DNA"/>
</dbReference>
<evidence type="ECO:0000256" key="8">
    <source>
        <dbReference type="ARBA" id="ARBA00022777"/>
    </source>
</evidence>
<comment type="subcellular location">
    <subcellularLocation>
        <location evidence="1">Cell membrane</location>
        <topology evidence="1">Multi-pass membrane protein</topology>
    </subcellularLocation>
</comment>
<dbReference type="Proteomes" id="UP001597285">
    <property type="component" value="Unassembled WGS sequence"/>
</dbReference>